<name>A0ABV3DP98_9ACTN</name>
<feature type="active site" description="Proton donor; for dehydratase activity" evidence="8">
    <location>
        <position position="483"/>
    </location>
</feature>
<evidence type="ECO:0000256" key="7">
    <source>
        <dbReference type="ARBA" id="ARBA00023315"/>
    </source>
</evidence>
<dbReference type="PROSITE" id="PS00012">
    <property type="entry name" value="PHOSPHOPANTETHEINE"/>
    <property type="match status" value="1"/>
</dbReference>
<evidence type="ECO:0000256" key="8">
    <source>
        <dbReference type="PROSITE-ProRule" id="PRU01363"/>
    </source>
</evidence>
<evidence type="ECO:0000256" key="5">
    <source>
        <dbReference type="ARBA" id="ARBA00023194"/>
    </source>
</evidence>
<feature type="region of interest" description="N-terminal hotdog fold" evidence="8">
    <location>
        <begin position="262"/>
        <end position="401"/>
    </location>
</feature>
<dbReference type="InterPro" id="IPR001227">
    <property type="entry name" value="Ac_transferase_dom_sf"/>
</dbReference>
<evidence type="ECO:0000256" key="1">
    <source>
        <dbReference type="ARBA" id="ARBA00004792"/>
    </source>
</evidence>
<evidence type="ECO:0000313" key="13">
    <source>
        <dbReference type="Proteomes" id="UP001551482"/>
    </source>
</evidence>
<dbReference type="PROSITE" id="PS50075">
    <property type="entry name" value="CARRIER"/>
    <property type="match status" value="1"/>
</dbReference>
<keyword evidence="6" id="KW-0511">Multifunctional enzyme</keyword>
<evidence type="ECO:0000313" key="12">
    <source>
        <dbReference type="EMBL" id="MEU8137578.1"/>
    </source>
</evidence>
<keyword evidence="12" id="KW-0378">Hydrolase</keyword>
<dbReference type="GO" id="GO:0016787">
    <property type="term" value="F:hydrolase activity"/>
    <property type="evidence" value="ECO:0007669"/>
    <property type="project" value="UniProtKB-KW"/>
</dbReference>
<feature type="domain" description="PKS/mFAS DH" evidence="11">
    <location>
        <begin position="262"/>
        <end position="566"/>
    </location>
</feature>
<dbReference type="Pfam" id="PF21089">
    <property type="entry name" value="PKS_DH_N"/>
    <property type="match status" value="1"/>
</dbReference>
<feature type="region of interest" description="Disordered" evidence="9">
    <location>
        <begin position="703"/>
        <end position="722"/>
    </location>
</feature>
<dbReference type="InterPro" id="IPR020807">
    <property type="entry name" value="PKS_DH"/>
</dbReference>
<dbReference type="InterPro" id="IPR049900">
    <property type="entry name" value="PKS_mFAS_DH"/>
</dbReference>
<gene>
    <name evidence="12" type="ORF">AB0C36_29205</name>
</gene>
<dbReference type="SUPFAM" id="SSF47336">
    <property type="entry name" value="ACP-like"/>
    <property type="match status" value="1"/>
</dbReference>
<dbReference type="InterPro" id="IPR020802">
    <property type="entry name" value="TesA-like"/>
</dbReference>
<accession>A0ABV3DP98</accession>
<dbReference type="InterPro" id="IPR014043">
    <property type="entry name" value="Acyl_transferase_dom"/>
</dbReference>
<evidence type="ECO:0000256" key="2">
    <source>
        <dbReference type="ARBA" id="ARBA00022450"/>
    </source>
</evidence>
<dbReference type="SMART" id="SM01294">
    <property type="entry name" value="PKS_PP_betabranch"/>
    <property type="match status" value="1"/>
</dbReference>
<feature type="compositionally biased region" description="Low complexity" evidence="9">
    <location>
        <begin position="713"/>
        <end position="722"/>
    </location>
</feature>
<dbReference type="InterPro" id="IPR049551">
    <property type="entry name" value="PKS_DH_C"/>
</dbReference>
<dbReference type="Proteomes" id="UP001551482">
    <property type="component" value="Unassembled WGS sequence"/>
</dbReference>
<keyword evidence="2" id="KW-0596">Phosphopantetheine</keyword>
<evidence type="ECO:0000256" key="4">
    <source>
        <dbReference type="ARBA" id="ARBA00022679"/>
    </source>
</evidence>
<feature type="non-terminal residue" evidence="12">
    <location>
        <position position="1"/>
    </location>
</feature>
<dbReference type="InterPro" id="IPR001031">
    <property type="entry name" value="Thioesterase"/>
</dbReference>
<feature type="active site" description="Proton acceptor; for dehydratase activity" evidence="8">
    <location>
        <position position="294"/>
    </location>
</feature>
<protein>
    <submittedName>
        <fullName evidence="12">Alpha/beta fold hydrolase</fullName>
    </submittedName>
</protein>
<dbReference type="Gene3D" id="3.40.366.10">
    <property type="entry name" value="Malonyl-Coenzyme A Acyl Carrier Protein, domain 2"/>
    <property type="match status" value="1"/>
</dbReference>
<evidence type="ECO:0000256" key="9">
    <source>
        <dbReference type="SAM" id="MobiDB-lite"/>
    </source>
</evidence>
<reference evidence="12 13" key="1">
    <citation type="submission" date="2024-06" db="EMBL/GenBank/DDBJ databases">
        <title>The Natural Products Discovery Center: Release of the First 8490 Sequenced Strains for Exploring Actinobacteria Biosynthetic Diversity.</title>
        <authorList>
            <person name="Kalkreuter E."/>
            <person name="Kautsar S.A."/>
            <person name="Yang D."/>
            <person name="Bader C.D."/>
            <person name="Teijaro C.N."/>
            <person name="Fluegel L."/>
            <person name="Davis C.M."/>
            <person name="Simpson J.R."/>
            <person name="Lauterbach L."/>
            <person name="Steele A.D."/>
            <person name="Gui C."/>
            <person name="Meng S."/>
            <person name="Li G."/>
            <person name="Viehrig K."/>
            <person name="Ye F."/>
            <person name="Su P."/>
            <person name="Kiefer A.F."/>
            <person name="Nichols A."/>
            <person name="Cepeda A.J."/>
            <person name="Yan W."/>
            <person name="Fan B."/>
            <person name="Jiang Y."/>
            <person name="Adhikari A."/>
            <person name="Zheng C.-J."/>
            <person name="Schuster L."/>
            <person name="Cowan T.M."/>
            <person name="Smanski M.J."/>
            <person name="Chevrette M.G."/>
            <person name="De Carvalho L.P.S."/>
            <person name="Shen B."/>
        </authorList>
    </citation>
    <scope>NUCLEOTIDE SEQUENCE [LARGE SCALE GENOMIC DNA]</scope>
    <source>
        <strain evidence="12 13">NPDC048946</strain>
    </source>
</reference>
<feature type="region of interest" description="C-terminal hotdog fold" evidence="8">
    <location>
        <begin position="422"/>
        <end position="566"/>
    </location>
</feature>
<evidence type="ECO:0000256" key="6">
    <source>
        <dbReference type="ARBA" id="ARBA00023268"/>
    </source>
</evidence>
<dbReference type="SMART" id="SM00826">
    <property type="entry name" value="PKS_DH"/>
    <property type="match status" value="1"/>
</dbReference>
<dbReference type="InterPro" id="IPR042104">
    <property type="entry name" value="PKS_dehydratase_sf"/>
</dbReference>
<evidence type="ECO:0000256" key="3">
    <source>
        <dbReference type="ARBA" id="ARBA00022553"/>
    </source>
</evidence>
<feature type="region of interest" description="Disordered" evidence="9">
    <location>
        <begin position="571"/>
        <end position="603"/>
    </location>
</feature>
<dbReference type="Pfam" id="PF00975">
    <property type="entry name" value="Thioesterase"/>
    <property type="match status" value="1"/>
</dbReference>
<dbReference type="Gene3D" id="3.30.70.3290">
    <property type="match status" value="1"/>
</dbReference>
<dbReference type="Gene3D" id="3.40.50.1820">
    <property type="entry name" value="alpha/beta hydrolase"/>
    <property type="match status" value="1"/>
</dbReference>
<keyword evidence="3" id="KW-0597">Phosphoprotein</keyword>
<dbReference type="Gene3D" id="1.10.1200.10">
    <property type="entry name" value="ACP-like"/>
    <property type="match status" value="1"/>
</dbReference>
<dbReference type="SUPFAM" id="SSF55048">
    <property type="entry name" value="Probable ACP-binding domain of malonyl-CoA ACP transacylase"/>
    <property type="match status" value="1"/>
</dbReference>
<dbReference type="SUPFAM" id="SSF53474">
    <property type="entry name" value="alpha/beta-Hydrolases"/>
    <property type="match status" value="1"/>
</dbReference>
<dbReference type="PROSITE" id="PS52019">
    <property type="entry name" value="PKS_MFAS_DH"/>
    <property type="match status" value="1"/>
</dbReference>
<keyword evidence="13" id="KW-1185">Reference proteome</keyword>
<dbReference type="PANTHER" id="PTHR43775:SF51">
    <property type="entry name" value="INACTIVE PHENOLPHTHIOCEROL SYNTHESIS POLYKETIDE SYNTHASE TYPE I PKS1-RELATED"/>
    <property type="match status" value="1"/>
</dbReference>
<dbReference type="PANTHER" id="PTHR43775">
    <property type="entry name" value="FATTY ACID SYNTHASE"/>
    <property type="match status" value="1"/>
</dbReference>
<evidence type="ECO:0000259" key="11">
    <source>
        <dbReference type="PROSITE" id="PS52019"/>
    </source>
</evidence>
<dbReference type="InterPro" id="IPR009081">
    <property type="entry name" value="PP-bd_ACP"/>
</dbReference>
<comment type="pathway">
    <text evidence="1">Antibiotic biosynthesis.</text>
</comment>
<dbReference type="SMART" id="SM00823">
    <property type="entry name" value="PKS_PP"/>
    <property type="match status" value="1"/>
</dbReference>
<keyword evidence="4" id="KW-0808">Transferase</keyword>
<dbReference type="SUPFAM" id="SSF52151">
    <property type="entry name" value="FabD/lysophospholipase-like"/>
    <property type="match status" value="1"/>
</dbReference>
<dbReference type="InterPro" id="IPR020806">
    <property type="entry name" value="PKS_PP-bd"/>
</dbReference>
<dbReference type="InterPro" id="IPR050091">
    <property type="entry name" value="PKS_NRPS_Biosynth_Enz"/>
</dbReference>
<sequence>VALRSRAILELSGLGGGMASVAEPEDRVQERIAAFEGRVSVAAVNGPGQTVVSGPSGDLTALVTAVTDEGGRARLIPVDYASHSAQVDRIRERIVADLAGIAPVSGQVPFRSTVTGDWLDTASLDAAYWATNLRETVRFGDAVRALAAAGHGVFVEVSPHAVLTSAIEETLDAETGQRGHASASRVVSGTLRRGHGGLRRFHLSLAEVFVRGVRVDWTPAFAAVRRPRLVDLPTYAFQRRRYWRETTTSAAAAALGLRSVDHPLALASVDVGDGDDLLLTGRLSLREQPWLADHAVRGTVLLPASAFLELAVLAADQVGLGLIDELVIESPLVLPEYGGVHLRVAVGATSEDGRRRFAVLSRAEAPSAQEAVEGVATSHDDGIPEWTRHAGGFLAPEPPTGSAAENGAVPSAVSADWPPAGGTPIPVEDAYHLLADAGLDYGPAFQGLRAAWRTDTALFAEVELPSDQTDDAARFGIHPALLDAALHIAVVDALEAARARGEEPGNSLAYAWSGVRLHASGADALRVRVTTTGPDALSLEAADGTGAPVLTVGSLVSRTVPADRGAASRLRVVGARSRGSSTSRPVRPAPQRRRARQTSDTSSAVLAQRLAGLTEFAREEELLGLVRTELAVILGYSAAEAHEVTDPERAFLEVGLDSLTGVELRNRLADATGLRLPATLTIAHPTPRALAGFLSEKFGEAPGKPTEFAEQPGTAATDGAGATDAEARAQTALASFYVQLCRAKKHMTSAEVIMAAAGLRTFFTLDERAAHAKKVLRLATGDGGPKIVCFPSVSALSGPHEYARFAQAFQGERDVFVLQTPGFGRGESLPDSAETLVRLHVDSVKAVVGDAPFVVVGRSMGGCIAQEVTRQLEADGVLPVGLALIDTFPIDAALQPGMDWWLPAMIDGMLDRIAQYDMYLDDVNLSTMGQYQRIFADWKPRPIATPTMAAQGQQPIKGTVIDPEGRWDWRAYWPVAHDLVPITGDHFTVLEDHAQDTARAIAAWVGSLAPAPV</sequence>
<keyword evidence="7" id="KW-0012">Acyltransferase</keyword>
<proteinExistence type="predicted"/>
<dbReference type="InterPro" id="IPR029058">
    <property type="entry name" value="AB_hydrolase_fold"/>
</dbReference>
<dbReference type="InterPro" id="IPR036736">
    <property type="entry name" value="ACP-like_sf"/>
</dbReference>
<comment type="caution">
    <text evidence="12">The sequence shown here is derived from an EMBL/GenBank/DDBJ whole genome shotgun (WGS) entry which is preliminary data.</text>
</comment>
<organism evidence="12 13">
    <name type="scientific">Streptodolium elevatio</name>
    <dbReference type="NCBI Taxonomy" id="3157996"/>
    <lineage>
        <taxon>Bacteria</taxon>
        <taxon>Bacillati</taxon>
        <taxon>Actinomycetota</taxon>
        <taxon>Actinomycetes</taxon>
        <taxon>Kitasatosporales</taxon>
        <taxon>Streptomycetaceae</taxon>
        <taxon>Streptodolium</taxon>
    </lineage>
</organism>
<dbReference type="InterPro" id="IPR049552">
    <property type="entry name" value="PKS_DH_N"/>
</dbReference>
<dbReference type="Pfam" id="PF00698">
    <property type="entry name" value="Acyl_transf_1"/>
    <property type="match status" value="1"/>
</dbReference>
<dbReference type="EMBL" id="JBEZFP010000092">
    <property type="protein sequence ID" value="MEU8137578.1"/>
    <property type="molecule type" value="Genomic_DNA"/>
</dbReference>
<dbReference type="InterPro" id="IPR006162">
    <property type="entry name" value="Ppantetheine_attach_site"/>
</dbReference>
<dbReference type="SMART" id="SM00824">
    <property type="entry name" value="PKS_TE"/>
    <property type="match status" value="1"/>
</dbReference>
<feature type="domain" description="Carrier" evidence="10">
    <location>
        <begin position="620"/>
        <end position="698"/>
    </location>
</feature>
<keyword evidence="5" id="KW-0045">Antibiotic biosynthesis</keyword>
<dbReference type="RefSeq" id="WP_358359667.1">
    <property type="nucleotide sequence ID" value="NZ_JBEZFP010000092.1"/>
</dbReference>
<dbReference type="Pfam" id="PF00550">
    <property type="entry name" value="PP-binding"/>
    <property type="match status" value="1"/>
</dbReference>
<dbReference type="SMART" id="SM00827">
    <property type="entry name" value="PKS_AT"/>
    <property type="match status" value="1"/>
</dbReference>
<evidence type="ECO:0000259" key="10">
    <source>
        <dbReference type="PROSITE" id="PS50075"/>
    </source>
</evidence>
<dbReference type="Pfam" id="PF14765">
    <property type="entry name" value="PS-DH"/>
    <property type="match status" value="1"/>
</dbReference>
<dbReference type="Gene3D" id="3.10.129.110">
    <property type="entry name" value="Polyketide synthase dehydratase"/>
    <property type="match status" value="1"/>
</dbReference>
<dbReference type="InterPro" id="IPR016036">
    <property type="entry name" value="Malonyl_transacylase_ACP-bd"/>
</dbReference>
<dbReference type="InterPro" id="IPR016035">
    <property type="entry name" value="Acyl_Trfase/lysoPLipase"/>
</dbReference>